<evidence type="ECO:0000259" key="5">
    <source>
        <dbReference type="PROSITE" id="PS01124"/>
    </source>
</evidence>
<keyword evidence="3" id="KW-0804">Transcription</keyword>
<keyword evidence="4" id="KW-1133">Transmembrane helix</keyword>
<gene>
    <name evidence="6" type="primary">ytdP_2</name>
    <name evidence="6" type="ORF">J8TS2_02890</name>
</gene>
<evidence type="ECO:0000256" key="3">
    <source>
        <dbReference type="ARBA" id="ARBA00023163"/>
    </source>
</evidence>
<keyword evidence="4" id="KW-0472">Membrane</keyword>
<dbReference type="PANTHER" id="PTHR43280">
    <property type="entry name" value="ARAC-FAMILY TRANSCRIPTIONAL REGULATOR"/>
    <property type="match status" value="1"/>
</dbReference>
<feature type="transmembrane region" description="Helical" evidence="4">
    <location>
        <begin position="302"/>
        <end position="322"/>
    </location>
</feature>
<dbReference type="Pfam" id="PF17853">
    <property type="entry name" value="GGDEF_2"/>
    <property type="match status" value="1"/>
</dbReference>
<dbReference type="Gene3D" id="3.30.450.20">
    <property type="entry name" value="PAS domain"/>
    <property type="match status" value="1"/>
</dbReference>
<reference evidence="6 7" key="1">
    <citation type="submission" date="2021-03" db="EMBL/GenBank/DDBJ databases">
        <title>Antimicrobial resistance genes in bacteria isolated from Japanese honey, and their potential for conferring macrolide and lincosamide resistance in the American foulbrood pathogen Paenibacillus larvae.</title>
        <authorList>
            <person name="Okamoto M."/>
            <person name="Kumagai M."/>
            <person name="Kanamori H."/>
            <person name="Takamatsu D."/>
        </authorList>
    </citation>
    <scope>NUCLEOTIDE SEQUENCE [LARGE SCALE GENOMIC DNA]</scope>
    <source>
        <strain evidence="6 7">J8TS2</strain>
    </source>
</reference>
<evidence type="ECO:0000256" key="1">
    <source>
        <dbReference type="ARBA" id="ARBA00023015"/>
    </source>
</evidence>
<dbReference type="PROSITE" id="PS01124">
    <property type="entry name" value="HTH_ARAC_FAMILY_2"/>
    <property type="match status" value="1"/>
</dbReference>
<dbReference type="Proteomes" id="UP000679950">
    <property type="component" value="Unassembled WGS sequence"/>
</dbReference>
<evidence type="ECO:0000256" key="4">
    <source>
        <dbReference type="SAM" id="Phobius"/>
    </source>
</evidence>
<accession>A0ABQ4KDB7</accession>
<dbReference type="PANTHER" id="PTHR43280:SF28">
    <property type="entry name" value="HTH-TYPE TRANSCRIPTIONAL ACTIVATOR RHAS"/>
    <property type="match status" value="1"/>
</dbReference>
<evidence type="ECO:0000313" key="6">
    <source>
        <dbReference type="EMBL" id="GIN55970.1"/>
    </source>
</evidence>
<dbReference type="Gene3D" id="1.10.10.60">
    <property type="entry name" value="Homeodomain-like"/>
    <property type="match status" value="2"/>
</dbReference>
<sequence>MKWQYNQKSVFMTLLLSFVIILLFPIMFESFLYKKMETAIKDKTDRSNLALLKQASDVLDHEMQQVTSLSAHISFHPKLSYILRQPSNQEEQGISEYYSFMKDIQQYSLSNTFIYDYSIYLPEKNITLSPTIKTDSETFYKYIYRYQGMDFKEWRNALLEDNASPHYVPTHTVLEGVSGARKQMISYIQPLPYGETKKPKGYLTILINEQKVQNILQTLEWANQGSIFVLDEQNNVLTSSGEKQDVEKLNLSFNERVGVQQQKINQEDMMISYVVSNQTKWKYVSIIPKSVVMQEVNTIKTLAISLLVICLAGGLIACFILARHHYIPVRDLVESILKNVNRIGGLKTNEYHIIQESLHHSWDTERKLRDSLTSQTPKVRENFFIRLLNGFVDTSSVNQESLDFMEVRFLGDEFLVMVVEIEENDTGYLEKSEKDWAITRFMISNICHELINQNHHGYVVELGQKRLGVLINDNKLEQAQSFTPIIQRLKDLLKERFGIFISVGIGTNFKGLNQVVNSYREAVQALNYRMIKGNNRIIFFNETNENAHDYYYPTEIELQLMNCIKIADYEQVETILDNVFRENFLLRRISMSMGKCLFFNMMSTHVKILNDMKINHQNVFSEEQDPVQELLACETVEEIHQKIKLIYKKLCEELKEKRSDHSENLLQRIIDYIYQHYADPMMSLTTIAEEMKITPQYLSSFFKKQQGENLTEFIAKIRINAAKKYLEETTLTISQIAKRIGYTNDIGLIRMFKKREGITPGKYRANLKKAQNENEV</sequence>
<evidence type="ECO:0000256" key="2">
    <source>
        <dbReference type="ARBA" id="ARBA00023125"/>
    </source>
</evidence>
<dbReference type="EMBL" id="BORB01000001">
    <property type="protein sequence ID" value="GIN55970.1"/>
    <property type="molecule type" value="Genomic_DNA"/>
</dbReference>
<feature type="transmembrane region" description="Helical" evidence="4">
    <location>
        <begin position="12"/>
        <end position="33"/>
    </location>
</feature>
<organism evidence="6 7">
    <name type="scientific">Lederbergia ruris</name>
    <dbReference type="NCBI Taxonomy" id="217495"/>
    <lineage>
        <taxon>Bacteria</taxon>
        <taxon>Bacillati</taxon>
        <taxon>Bacillota</taxon>
        <taxon>Bacilli</taxon>
        <taxon>Bacillales</taxon>
        <taxon>Bacillaceae</taxon>
        <taxon>Lederbergia</taxon>
    </lineage>
</organism>
<dbReference type="RefSeq" id="WP_158322063.1">
    <property type="nucleotide sequence ID" value="NZ_BORB01000001.1"/>
</dbReference>
<dbReference type="InterPro" id="IPR009057">
    <property type="entry name" value="Homeodomain-like_sf"/>
</dbReference>
<dbReference type="SMART" id="SM00342">
    <property type="entry name" value="HTH_ARAC"/>
    <property type="match status" value="1"/>
</dbReference>
<keyword evidence="1" id="KW-0805">Transcription regulation</keyword>
<name>A0ABQ4KDB7_9BACI</name>
<dbReference type="Pfam" id="PF12833">
    <property type="entry name" value="HTH_18"/>
    <property type="match status" value="1"/>
</dbReference>
<protein>
    <submittedName>
        <fullName evidence="6">HTH-type transcriptional regulator YtdP</fullName>
    </submittedName>
</protein>
<proteinExistence type="predicted"/>
<feature type="domain" description="HTH araC/xylS-type" evidence="5">
    <location>
        <begin position="667"/>
        <end position="766"/>
    </location>
</feature>
<keyword evidence="4" id="KW-0812">Transmembrane</keyword>
<dbReference type="SUPFAM" id="SSF46689">
    <property type="entry name" value="Homeodomain-like"/>
    <property type="match status" value="1"/>
</dbReference>
<keyword evidence="7" id="KW-1185">Reference proteome</keyword>
<comment type="caution">
    <text evidence="6">The sequence shown here is derived from an EMBL/GenBank/DDBJ whole genome shotgun (WGS) entry which is preliminary data.</text>
</comment>
<dbReference type="InterPro" id="IPR041522">
    <property type="entry name" value="CdaR_GGDEF"/>
</dbReference>
<evidence type="ECO:0000313" key="7">
    <source>
        <dbReference type="Proteomes" id="UP000679950"/>
    </source>
</evidence>
<dbReference type="InterPro" id="IPR018060">
    <property type="entry name" value="HTH_AraC"/>
</dbReference>
<keyword evidence="2" id="KW-0238">DNA-binding</keyword>